<evidence type="ECO:0000313" key="2">
    <source>
        <dbReference type="Proteomes" id="UP000195442"/>
    </source>
</evidence>
<sequence>MTSAASLADEIQVKHSLGVAICQRLTEEINKLGFAMAEIQHYPHYDDASFELVKDPYTGQHNLIGHWYGAFKKQRIGRLQFNSDGSFYAEYDVIKTHPAKPAWFVEGVTAWGKVDNIKAEVKLLQIPSD</sequence>
<accession>A0A1R4HCV5</accession>
<gene>
    <name evidence="1" type="ORF">CRENPOLYSF2_3740007</name>
</gene>
<evidence type="ECO:0000313" key="1">
    <source>
        <dbReference type="EMBL" id="SJM94078.1"/>
    </source>
</evidence>
<keyword evidence="2" id="KW-1185">Reference proteome</keyword>
<dbReference type="OrthoDB" id="6088711at2"/>
<dbReference type="EMBL" id="FUKJ01000306">
    <property type="protein sequence ID" value="SJM94078.1"/>
    <property type="molecule type" value="Genomic_DNA"/>
</dbReference>
<protein>
    <submittedName>
        <fullName evidence="1">Uncharacterized protein</fullName>
    </submittedName>
</protein>
<proteinExistence type="predicted"/>
<dbReference type="RefSeq" id="WP_087147646.1">
    <property type="nucleotide sequence ID" value="NZ_FUKJ01000306.1"/>
</dbReference>
<dbReference type="AlphaFoldDB" id="A0A1R4HCV5"/>
<organism evidence="1 2">
    <name type="scientific">Crenothrix polyspora</name>
    <dbReference type="NCBI Taxonomy" id="360316"/>
    <lineage>
        <taxon>Bacteria</taxon>
        <taxon>Pseudomonadati</taxon>
        <taxon>Pseudomonadota</taxon>
        <taxon>Gammaproteobacteria</taxon>
        <taxon>Methylococcales</taxon>
        <taxon>Crenotrichaceae</taxon>
        <taxon>Crenothrix</taxon>
    </lineage>
</organism>
<dbReference type="Proteomes" id="UP000195442">
    <property type="component" value="Unassembled WGS sequence"/>
</dbReference>
<reference evidence="2" key="1">
    <citation type="submission" date="2017-02" db="EMBL/GenBank/DDBJ databases">
        <authorList>
            <person name="Daims H."/>
        </authorList>
    </citation>
    <scope>NUCLEOTIDE SEQUENCE [LARGE SCALE GENOMIC DNA]</scope>
</reference>
<name>A0A1R4HCV5_9GAMM</name>